<dbReference type="OrthoDB" id="7677552at2"/>
<dbReference type="RefSeq" id="WP_066507822.1">
    <property type="nucleotide sequence ID" value="NZ_LNCU01000070.1"/>
</dbReference>
<dbReference type="Pfam" id="PF12059">
    <property type="entry name" value="DUF3540"/>
    <property type="match status" value="1"/>
</dbReference>
<keyword evidence="2" id="KW-1185">Reference proteome</keyword>
<name>A0A109JTP6_9BRAD</name>
<protein>
    <recommendedName>
        <fullName evidence="3">DUF3540 domain-containing protein</fullName>
    </recommendedName>
</protein>
<evidence type="ECO:0000313" key="2">
    <source>
        <dbReference type="Proteomes" id="UP000057737"/>
    </source>
</evidence>
<dbReference type="AlphaFoldDB" id="A0A109JTP6"/>
<gene>
    <name evidence="1" type="ORF">AS156_06895</name>
</gene>
<organism evidence="1 2">
    <name type="scientific">Bradyrhizobium macuxiense</name>
    <dbReference type="NCBI Taxonomy" id="1755647"/>
    <lineage>
        <taxon>Bacteria</taxon>
        <taxon>Pseudomonadati</taxon>
        <taxon>Pseudomonadota</taxon>
        <taxon>Alphaproteobacteria</taxon>
        <taxon>Hyphomicrobiales</taxon>
        <taxon>Nitrobacteraceae</taxon>
        <taxon>Bradyrhizobium</taxon>
    </lineage>
</organism>
<accession>A0A109JTP6</accession>
<dbReference type="Proteomes" id="UP000057737">
    <property type="component" value="Unassembled WGS sequence"/>
</dbReference>
<dbReference type="InterPro" id="IPR021927">
    <property type="entry name" value="DUF3540"/>
</dbReference>
<comment type="caution">
    <text evidence="1">The sequence shown here is derived from an EMBL/GenBank/DDBJ whole genome shotgun (WGS) entry which is preliminary data.</text>
</comment>
<proteinExistence type="predicted"/>
<reference evidence="1 2" key="1">
    <citation type="submission" date="2015-11" db="EMBL/GenBank/DDBJ databases">
        <title>Draft Genome Sequence of the Strain BR 10303 (Bradyrhizobium sp.) isolated from nodules of Centrolobium paraense.</title>
        <authorList>
            <person name="Zelli J.E."/>
            <person name="Simoes-Araujo J.L."/>
            <person name="Barauna A.C."/>
            <person name="Silva K."/>
        </authorList>
    </citation>
    <scope>NUCLEOTIDE SEQUENCE [LARGE SCALE GENOMIC DNA]</scope>
    <source>
        <strain evidence="1 2">BR 10303</strain>
    </source>
</reference>
<sequence>MTMTFRATNTDILAMAKRLLKPGYHTARVVSVSDDGAAVEVDVSGARHTAAVAVGCLVRPVAQDVVLLFSEAEQAFVLTVLERTGSSWGTVGLPGDRKMSIDGGTITIAARQRISLRADSIDLQAKLFAVLANKGTWIGKLYTLIADRFRSSAGIQEASADSLTIKAVNRVAMIERIDSLQTETQAIRISGIASETAHSKVIAVSEDLRLDGKRVTVA</sequence>
<dbReference type="EMBL" id="LNCU01000070">
    <property type="protein sequence ID" value="KWV54689.1"/>
    <property type="molecule type" value="Genomic_DNA"/>
</dbReference>
<evidence type="ECO:0000313" key="1">
    <source>
        <dbReference type="EMBL" id="KWV54689.1"/>
    </source>
</evidence>
<evidence type="ECO:0008006" key="3">
    <source>
        <dbReference type="Google" id="ProtNLM"/>
    </source>
</evidence>